<dbReference type="Pfam" id="PF00437">
    <property type="entry name" value="T2SSE"/>
    <property type="match status" value="1"/>
</dbReference>
<dbReference type="Gene3D" id="3.30.450.90">
    <property type="match status" value="1"/>
</dbReference>
<dbReference type="EMBL" id="BMQL01000011">
    <property type="protein sequence ID" value="GGR10100.1"/>
    <property type="molecule type" value="Genomic_DNA"/>
</dbReference>
<proteinExistence type="inferred from homology"/>
<dbReference type="InterPro" id="IPR050921">
    <property type="entry name" value="T4SS_GSP_E_ATPase"/>
</dbReference>
<dbReference type="Proteomes" id="UP000603865">
    <property type="component" value="Unassembled WGS sequence"/>
</dbReference>
<reference evidence="3" key="2">
    <citation type="submission" date="2020-09" db="EMBL/GenBank/DDBJ databases">
        <authorList>
            <person name="Sun Q."/>
            <person name="Ohkuma M."/>
        </authorList>
    </citation>
    <scope>NUCLEOTIDE SEQUENCE</scope>
    <source>
        <strain evidence="3">JCM 31311</strain>
    </source>
</reference>
<gene>
    <name evidence="3" type="ORF">GCM10008957_23630</name>
</gene>
<dbReference type="SUPFAM" id="SSF52540">
    <property type="entry name" value="P-loop containing nucleoside triphosphate hydrolases"/>
    <property type="match status" value="1"/>
</dbReference>
<dbReference type="GO" id="GO:0016887">
    <property type="term" value="F:ATP hydrolysis activity"/>
    <property type="evidence" value="ECO:0007669"/>
    <property type="project" value="InterPro"/>
</dbReference>
<reference evidence="3" key="1">
    <citation type="journal article" date="2014" name="Int. J. Syst. Evol. Microbiol.">
        <title>Complete genome sequence of Corynebacterium casei LMG S-19264T (=DSM 44701T), isolated from a smear-ripened cheese.</title>
        <authorList>
            <consortium name="US DOE Joint Genome Institute (JGI-PGF)"/>
            <person name="Walter F."/>
            <person name="Albersmeier A."/>
            <person name="Kalinowski J."/>
            <person name="Ruckert C."/>
        </authorList>
    </citation>
    <scope>NUCLEOTIDE SEQUENCE</scope>
    <source>
        <strain evidence="3">JCM 31311</strain>
    </source>
</reference>
<comment type="caution">
    <text evidence="3">The sequence shown here is derived from an EMBL/GenBank/DDBJ whole genome shotgun (WGS) entry which is preliminary data.</text>
</comment>
<comment type="similarity">
    <text evidence="1">Belongs to the GSP E family.</text>
</comment>
<evidence type="ECO:0000313" key="4">
    <source>
        <dbReference type="Proteomes" id="UP000603865"/>
    </source>
</evidence>
<organism evidence="3 4">
    <name type="scientific">Deinococcus ruber</name>
    <dbReference type="NCBI Taxonomy" id="1848197"/>
    <lineage>
        <taxon>Bacteria</taxon>
        <taxon>Thermotogati</taxon>
        <taxon>Deinococcota</taxon>
        <taxon>Deinococci</taxon>
        <taxon>Deinococcales</taxon>
        <taxon>Deinococcaceae</taxon>
        <taxon>Deinococcus</taxon>
    </lineage>
</organism>
<keyword evidence="4" id="KW-1185">Reference proteome</keyword>
<evidence type="ECO:0000313" key="3">
    <source>
        <dbReference type="EMBL" id="GGR10100.1"/>
    </source>
</evidence>
<evidence type="ECO:0000256" key="1">
    <source>
        <dbReference type="ARBA" id="ARBA00006611"/>
    </source>
</evidence>
<dbReference type="InterPro" id="IPR003593">
    <property type="entry name" value="AAA+_ATPase"/>
</dbReference>
<name>A0A918C746_9DEIO</name>
<protein>
    <submittedName>
        <fullName evidence="3">Twitching motility protein PilT</fullName>
    </submittedName>
</protein>
<feature type="domain" description="AAA+ ATPase" evidence="2">
    <location>
        <begin position="128"/>
        <end position="276"/>
    </location>
</feature>
<dbReference type="InterPro" id="IPR001482">
    <property type="entry name" value="T2SS/T4SS_dom"/>
</dbReference>
<dbReference type="InterPro" id="IPR027417">
    <property type="entry name" value="P-loop_NTPase"/>
</dbReference>
<sequence>MGASDIMLKNQQPPTINIDGNWKRMEKYQKLTDSDIHQAMYSCHPNKKEEDVKAQLMATGALNYRTSVEDHAFRISVGLQSGNPYIVARPIPRTIPSLDELNMLPPRPSTSGRLVNPVDTLRDLALRKKGIVIVTGQTGSGKSTTLAAMINHINVTRQTHIITIEDPIEFIHRDRQSFFNQREVGPHDDVPSFEHGVEQAMRQAPGVILIGEIRNRATMQAALQAAETGHMVFCTLHTRDVPSTLQRVFSMFPGPDRDQIAVQFASTVVAVISQQLVPKAHPHTGGRGRQLVAEILVANDAVRVNLRKNDKNLETMLRDAGNRESDAGNLQMDRELARAVHLGLISEDAARLFAVQDNFEKTLTEVKGGTL</sequence>
<dbReference type="AlphaFoldDB" id="A0A918C746"/>
<dbReference type="PANTHER" id="PTHR30486">
    <property type="entry name" value="TWITCHING MOTILITY PROTEIN PILT"/>
    <property type="match status" value="1"/>
</dbReference>
<dbReference type="Gene3D" id="3.40.50.300">
    <property type="entry name" value="P-loop containing nucleotide triphosphate hydrolases"/>
    <property type="match status" value="1"/>
</dbReference>
<evidence type="ECO:0000259" key="2">
    <source>
        <dbReference type="SMART" id="SM00382"/>
    </source>
</evidence>
<accession>A0A918C746</accession>
<dbReference type="SMART" id="SM00382">
    <property type="entry name" value="AAA"/>
    <property type="match status" value="1"/>
</dbReference>